<dbReference type="PANTHER" id="PTHR34703">
    <property type="entry name" value="ANTIPORTER SUBUNIT MNHG2-RELATED"/>
    <property type="match status" value="1"/>
</dbReference>
<feature type="transmembrane region" description="Helical" evidence="1">
    <location>
        <begin position="6"/>
        <end position="26"/>
    </location>
</feature>
<dbReference type="InterPro" id="IPR005133">
    <property type="entry name" value="PhaG_MnhG_YufB"/>
</dbReference>
<dbReference type="AlphaFoldDB" id="A0A7T0G0M4"/>
<dbReference type="NCBIfam" id="TIGR01300">
    <property type="entry name" value="CPA3_mnhG_phaG"/>
    <property type="match status" value="1"/>
</dbReference>
<keyword evidence="1" id="KW-1133">Transmembrane helix</keyword>
<evidence type="ECO:0000313" key="3">
    <source>
        <dbReference type="Proteomes" id="UP000594688"/>
    </source>
</evidence>
<dbReference type="Proteomes" id="UP000594688">
    <property type="component" value="Chromosome"/>
</dbReference>
<feature type="transmembrane region" description="Helical" evidence="1">
    <location>
        <begin position="64"/>
        <end position="87"/>
    </location>
</feature>
<protein>
    <submittedName>
        <fullName evidence="2">Cation:proton antiporter</fullName>
    </submittedName>
</protein>
<sequence>MDTLSVIFLSVGLFFLVVAAIGVIRLPDVFSRAHAVSLTDSLGAFLMLAGIAMHEGLDKNTLKILVVLALLYIQNPVIAHATVRAALRSGLKPWKKETP</sequence>
<keyword evidence="1" id="KW-0472">Membrane</keyword>
<proteinExistence type="predicted"/>
<reference evidence="2 3" key="1">
    <citation type="submission" date="2020-02" db="EMBL/GenBank/DDBJ databases">
        <title>Genomic and physiological characterization of two novel Nitrospinaceae genera.</title>
        <authorList>
            <person name="Mueller A.J."/>
            <person name="Jung M.-Y."/>
            <person name="Strachan C.R."/>
            <person name="Herbold C.W."/>
            <person name="Kirkegaard R.H."/>
            <person name="Daims H."/>
        </authorList>
    </citation>
    <scope>NUCLEOTIDE SEQUENCE [LARGE SCALE GENOMIC DNA]</scope>
    <source>
        <strain evidence="2">EB</strain>
    </source>
</reference>
<dbReference type="Pfam" id="PF03334">
    <property type="entry name" value="PhaG_MnhG_YufB"/>
    <property type="match status" value="1"/>
</dbReference>
<evidence type="ECO:0000256" key="1">
    <source>
        <dbReference type="SAM" id="Phobius"/>
    </source>
</evidence>
<dbReference type="EMBL" id="CP048685">
    <property type="protein sequence ID" value="QPJ62460.1"/>
    <property type="molecule type" value="Genomic_DNA"/>
</dbReference>
<accession>A0A7T0G0M4</accession>
<keyword evidence="1" id="KW-0812">Transmembrane</keyword>
<dbReference type="GO" id="GO:0015385">
    <property type="term" value="F:sodium:proton antiporter activity"/>
    <property type="evidence" value="ECO:0007669"/>
    <property type="project" value="TreeGrafter"/>
</dbReference>
<gene>
    <name evidence="2" type="ORF">G3M70_11490</name>
</gene>
<name>A0A7T0G0M4_9BACT</name>
<organism evidence="2 3">
    <name type="scientific">Candidatus Nitronauta litoralis</name>
    <dbReference type="NCBI Taxonomy" id="2705533"/>
    <lineage>
        <taxon>Bacteria</taxon>
        <taxon>Pseudomonadati</taxon>
        <taxon>Nitrospinota/Tectimicrobiota group</taxon>
        <taxon>Nitrospinota</taxon>
        <taxon>Nitrospinia</taxon>
        <taxon>Nitrospinales</taxon>
        <taxon>Nitrospinaceae</taxon>
        <taxon>Candidatus Nitronauta</taxon>
    </lineage>
</organism>
<dbReference type="KEGG" id="nli:G3M70_11490"/>
<feature type="transmembrane region" description="Helical" evidence="1">
    <location>
        <begin position="33"/>
        <end position="52"/>
    </location>
</feature>
<dbReference type="PANTHER" id="PTHR34703:SF1">
    <property type="entry name" value="ANTIPORTER SUBUNIT MNHG2-RELATED"/>
    <property type="match status" value="1"/>
</dbReference>
<evidence type="ECO:0000313" key="2">
    <source>
        <dbReference type="EMBL" id="QPJ62460.1"/>
    </source>
</evidence>